<dbReference type="GeneID" id="95391999"/>
<organism evidence="9 10">
    <name type="scientific">Nonomuraea dietziae</name>
    <dbReference type="NCBI Taxonomy" id="65515"/>
    <lineage>
        <taxon>Bacteria</taxon>
        <taxon>Bacillati</taxon>
        <taxon>Actinomycetota</taxon>
        <taxon>Actinomycetes</taxon>
        <taxon>Streptosporangiales</taxon>
        <taxon>Streptosporangiaceae</taxon>
        <taxon>Nonomuraea</taxon>
    </lineage>
</organism>
<feature type="domain" description="ABC transmembrane type-1" evidence="8">
    <location>
        <begin position="63"/>
        <end position="256"/>
    </location>
</feature>
<keyword evidence="2 7" id="KW-0813">Transport</keyword>
<keyword evidence="5 7" id="KW-1133">Transmembrane helix</keyword>
<name>A0A7W5V844_9ACTN</name>
<dbReference type="PANTHER" id="PTHR43744:SF12">
    <property type="entry name" value="ABC TRANSPORTER PERMEASE PROTEIN MG189-RELATED"/>
    <property type="match status" value="1"/>
</dbReference>
<keyword evidence="6 7" id="KW-0472">Membrane</keyword>
<feature type="transmembrane region" description="Helical" evidence="7">
    <location>
        <begin position="98"/>
        <end position="120"/>
    </location>
</feature>
<dbReference type="Pfam" id="PF00528">
    <property type="entry name" value="BPD_transp_1"/>
    <property type="match status" value="1"/>
</dbReference>
<evidence type="ECO:0000259" key="8">
    <source>
        <dbReference type="PROSITE" id="PS50928"/>
    </source>
</evidence>
<evidence type="ECO:0000256" key="1">
    <source>
        <dbReference type="ARBA" id="ARBA00004651"/>
    </source>
</evidence>
<feature type="transmembrane region" description="Helical" evidence="7">
    <location>
        <begin position="67"/>
        <end position="91"/>
    </location>
</feature>
<keyword evidence="9" id="KW-0762">Sugar transport</keyword>
<dbReference type="PROSITE" id="PS50928">
    <property type="entry name" value="ABC_TM1"/>
    <property type="match status" value="1"/>
</dbReference>
<proteinExistence type="inferred from homology"/>
<feature type="transmembrane region" description="Helical" evidence="7">
    <location>
        <begin position="175"/>
        <end position="200"/>
    </location>
</feature>
<dbReference type="RefSeq" id="WP_183653643.1">
    <property type="nucleotide sequence ID" value="NZ_JACIBV010000001.1"/>
</dbReference>
<dbReference type="EMBL" id="JACIBV010000001">
    <property type="protein sequence ID" value="MBB3729821.1"/>
    <property type="molecule type" value="Genomic_DNA"/>
</dbReference>
<keyword evidence="10" id="KW-1185">Reference proteome</keyword>
<gene>
    <name evidence="9" type="ORF">FHR33_005681</name>
</gene>
<evidence type="ECO:0000313" key="9">
    <source>
        <dbReference type="EMBL" id="MBB3729821.1"/>
    </source>
</evidence>
<keyword evidence="3" id="KW-1003">Cell membrane</keyword>
<evidence type="ECO:0000256" key="7">
    <source>
        <dbReference type="RuleBase" id="RU363032"/>
    </source>
</evidence>
<dbReference type="InterPro" id="IPR035906">
    <property type="entry name" value="MetI-like_sf"/>
</dbReference>
<comment type="caution">
    <text evidence="9">The sequence shown here is derived from an EMBL/GenBank/DDBJ whole genome shotgun (WGS) entry which is preliminary data.</text>
</comment>
<evidence type="ECO:0000256" key="5">
    <source>
        <dbReference type="ARBA" id="ARBA00022989"/>
    </source>
</evidence>
<dbReference type="GO" id="GO:0055085">
    <property type="term" value="P:transmembrane transport"/>
    <property type="evidence" value="ECO:0007669"/>
    <property type="project" value="InterPro"/>
</dbReference>
<evidence type="ECO:0000256" key="3">
    <source>
        <dbReference type="ARBA" id="ARBA00022475"/>
    </source>
</evidence>
<evidence type="ECO:0000313" key="10">
    <source>
        <dbReference type="Proteomes" id="UP000579945"/>
    </source>
</evidence>
<dbReference type="PANTHER" id="PTHR43744">
    <property type="entry name" value="ABC TRANSPORTER PERMEASE PROTEIN MG189-RELATED-RELATED"/>
    <property type="match status" value="1"/>
</dbReference>
<sequence length="270" mass="29325">MIRRAFLVVLGLIWLGPTYLLLVNASRPPDSYDSSRAWIPSPDMALFTNFAQAWESANLQESLASTALYSVVSPALGVLIGAMAGYTIVVLRLRYGFWWFMLLFGGTIFPSQMLLVPLFVGFSDAGLYDSRVGMILVYTAISVPLSAFVLRNFFTGVAFSIFEAARMDGASTFRIFWRVYLPLATSALAAVFILNFTFIWNDLLFGLTLTQTAEVRPVMTALAGLVTDVYAGTPVPVGLAAGLVVSLPTVVLFVATQRMFARGLALGGLS</sequence>
<evidence type="ECO:0000256" key="2">
    <source>
        <dbReference type="ARBA" id="ARBA00022448"/>
    </source>
</evidence>
<comment type="similarity">
    <text evidence="7">Belongs to the binding-protein-dependent transport system permease family.</text>
</comment>
<dbReference type="CDD" id="cd06261">
    <property type="entry name" value="TM_PBP2"/>
    <property type="match status" value="1"/>
</dbReference>
<evidence type="ECO:0000256" key="6">
    <source>
        <dbReference type="ARBA" id="ARBA00023136"/>
    </source>
</evidence>
<dbReference type="Proteomes" id="UP000579945">
    <property type="component" value="Unassembled WGS sequence"/>
</dbReference>
<dbReference type="Gene3D" id="1.10.3720.10">
    <property type="entry name" value="MetI-like"/>
    <property type="match status" value="1"/>
</dbReference>
<keyword evidence="4 7" id="KW-0812">Transmembrane</keyword>
<evidence type="ECO:0000256" key="4">
    <source>
        <dbReference type="ARBA" id="ARBA00022692"/>
    </source>
</evidence>
<dbReference type="GO" id="GO:0005886">
    <property type="term" value="C:plasma membrane"/>
    <property type="evidence" value="ECO:0007669"/>
    <property type="project" value="UniProtKB-SubCell"/>
</dbReference>
<accession>A0A7W5V844</accession>
<dbReference type="SUPFAM" id="SSF161098">
    <property type="entry name" value="MetI-like"/>
    <property type="match status" value="1"/>
</dbReference>
<dbReference type="InterPro" id="IPR000515">
    <property type="entry name" value="MetI-like"/>
</dbReference>
<reference evidence="9 10" key="1">
    <citation type="submission" date="2020-08" db="EMBL/GenBank/DDBJ databases">
        <title>Sequencing the genomes of 1000 actinobacteria strains.</title>
        <authorList>
            <person name="Klenk H.-P."/>
        </authorList>
    </citation>
    <scope>NUCLEOTIDE SEQUENCE [LARGE SCALE GENOMIC DNA]</scope>
    <source>
        <strain evidence="9 10">DSM 44320</strain>
    </source>
</reference>
<feature type="transmembrane region" description="Helical" evidence="7">
    <location>
        <begin position="132"/>
        <end position="154"/>
    </location>
</feature>
<dbReference type="AlphaFoldDB" id="A0A7W5V844"/>
<feature type="transmembrane region" description="Helical" evidence="7">
    <location>
        <begin position="235"/>
        <end position="255"/>
    </location>
</feature>
<protein>
    <submittedName>
        <fullName evidence="9">Multiple sugar transport system permease protein</fullName>
    </submittedName>
</protein>
<comment type="subcellular location">
    <subcellularLocation>
        <location evidence="1 7">Cell membrane</location>
        <topology evidence="1 7">Multi-pass membrane protein</topology>
    </subcellularLocation>
</comment>